<feature type="transmembrane region" description="Helical" evidence="1">
    <location>
        <begin position="316"/>
        <end position="337"/>
    </location>
</feature>
<protein>
    <submittedName>
        <fullName evidence="2">Uncharacterized protein</fullName>
    </submittedName>
</protein>
<feature type="transmembrane region" description="Helical" evidence="1">
    <location>
        <begin position="23"/>
        <end position="47"/>
    </location>
</feature>
<feature type="transmembrane region" description="Helical" evidence="1">
    <location>
        <begin position="67"/>
        <end position="86"/>
    </location>
</feature>
<proteinExistence type="predicted"/>
<organism evidence="2 3">
    <name type="scientific">Desulfovibrio gilichinskyi</name>
    <dbReference type="NCBI Taxonomy" id="1519643"/>
    <lineage>
        <taxon>Bacteria</taxon>
        <taxon>Pseudomonadati</taxon>
        <taxon>Thermodesulfobacteriota</taxon>
        <taxon>Desulfovibrionia</taxon>
        <taxon>Desulfovibrionales</taxon>
        <taxon>Desulfovibrionaceae</taxon>
        <taxon>Desulfovibrio</taxon>
    </lineage>
</organism>
<dbReference type="OrthoDB" id="9810382at2"/>
<dbReference type="Proteomes" id="UP000192906">
    <property type="component" value="Unassembled WGS sequence"/>
</dbReference>
<gene>
    <name evidence="2" type="ORF">SAMN06295933_1192</name>
</gene>
<dbReference type="SUPFAM" id="SSF103491">
    <property type="entry name" value="Preprotein translocase SecY subunit"/>
    <property type="match status" value="1"/>
</dbReference>
<accession>A0A1X7CSF0</accession>
<feature type="transmembrane region" description="Helical" evidence="1">
    <location>
        <begin position="132"/>
        <end position="149"/>
    </location>
</feature>
<feature type="transmembrane region" description="Helical" evidence="1">
    <location>
        <begin position="184"/>
        <end position="203"/>
    </location>
</feature>
<dbReference type="InterPro" id="IPR023201">
    <property type="entry name" value="SecY_dom_sf"/>
</dbReference>
<name>A0A1X7CSF0_9BACT</name>
<dbReference type="EMBL" id="FWZU01000002">
    <property type="protein sequence ID" value="SMF02247.1"/>
    <property type="molecule type" value="Genomic_DNA"/>
</dbReference>
<evidence type="ECO:0000313" key="3">
    <source>
        <dbReference type="Proteomes" id="UP000192906"/>
    </source>
</evidence>
<feature type="transmembrane region" description="Helical" evidence="1">
    <location>
        <begin position="215"/>
        <end position="238"/>
    </location>
</feature>
<dbReference type="RefSeq" id="WP_085099776.1">
    <property type="nucleotide sequence ID" value="NZ_FWZU01000002.1"/>
</dbReference>
<dbReference type="AlphaFoldDB" id="A0A1X7CSF0"/>
<feature type="transmembrane region" description="Helical" evidence="1">
    <location>
        <begin position="250"/>
        <end position="268"/>
    </location>
</feature>
<keyword evidence="1" id="KW-0812">Transmembrane</keyword>
<sequence length="346" mass="38560">MIPSSLIPAIHNIAVAPIWLETFLIITFAIHLVLMNIAVGGTVIVAWHSFSGGSKVSRELSGKLPTILALVINAGVPPLLFVKAIYAQFNYTSSVLMAVYWLAAIVALLVGYYGLYWHYYRYESLKDVGRKGLILTVLCTLLYVGFMLSNNMTLMLRPDHWAEYFDNPHGFILNLNDAALLPRYLHFMVASLAVGGLFVAVLGKMKSDQDYIETGFKWFVRATVLNTAVGLAFMMSLPRDLMLMFMGKDMLATSLFGVGIVGAAALIYAGMKRKVVTASIITVVMVYVMVIMRHMLRQAYLEPYFKPEDLIVTNQYSSLYLFLISLVIGIIAITYMLKLMCKSGRS</sequence>
<feature type="transmembrane region" description="Helical" evidence="1">
    <location>
        <begin position="98"/>
        <end position="120"/>
    </location>
</feature>
<reference evidence="3" key="1">
    <citation type="submission" date="2017-04" db="EMBL/GenBank/DDBJ databases">
        <authorList>
            <person name="Varghese N."/>
            <person name="Submissions S."/>
        </authorList>
    </citation>
    <scope>NUCLEOTIDE SEQUENCE [LARGE SCALE GENOMIC DNA]</scope>
    <source>
        <strain evidence="3">K3S</strain>
    </source>
</reference>
<keyword evidence="1" id="KW-0472">Membrane</keyword>
<dbReference type="STRING" id="1519643.SAMN06295933_1192"/>
<keyword evidence="1" id="KW-1133">Transmembrane helix</keyword>
<keyword evidence="3" id="KW-1185">Reference proteome</keyword>
<feature type="transmembrane region" description="Helical" evidence="1">
    <location>
        <begin position="275"/>
        <end position="296"/>
    </location>
</feature>
<evidence type="ECO:0000256" key="1">
    <source>
        <dbReference type="SAM" id="Phobius"/>
    </source>
</evidence>
<evidence type="ECO:0000313" key="2">
    <source>
        <dbReference type="EMBL" id="SMF02247.1"/>
    </source>
</evidence>